<evidence type="ECO:0000313" key="2">
    <source>
        <dbReference type="Proteomes" id="UP000184432"/>
    </source>
</evidence>
<name>A0A1M6A2G2_9FLAO</name>
<sequence>MKRTIFLVFMILFLITSTGFMQSKDQSIKFHKIEITASSINLVKFNIADTSNTAFVQETIDGNGRTKELKFYNSRHQSTYTGSGFYGGPIIRYNYSNNTIVETFYSDENQIANDFKTSEVPYRFIYHLDDAKNIKSIEKKYIMEFEWTLESLNETVKHLEVYKKYAFEGSELKDVFGYNYAVGKLNGISPMKK</sequence>
<gene>
    <name evidence="1" type="ORF">SAMN04488508_10138</name>
</gene>
<dbReference type="STRING" id="570521.SAMN04488508_10138"/>
<dbReference type="RefSeq" id="WP_073312372.1">
    <property type="nucleotide sequence ID" value="NZ_FQYP01000001.1"/>
</dbReference>
<reference evidence="2" key="1">
    <citation type="submission" date="2016-11" db="EMBL/GenBank/DDBJ databases">
        <authorList>
            <person name="Varghese N."/>
            <person name="Submissions S."/>
        </authorList>
    </citation>
    <scope>NUCLEOTIDE SEQUENCE [LARGE SCALE GENOMIC DNA]</scope>
    <source>
        <strain evidence="2">DSM 22623</strain>
    </source>
</reference>
<dbReference type="EMBL" id="FQYP01000001">
    <property type="protein sequence ID" value="SHI30650.1"/>
    <property type="molecule type" value="Genomic_DNA"/>
</dbReference>
<dbReference type="OrthoDB" id="1435937at2"/>
<dbReference type="AlphaFoldDB" id="A0A1M6A2G2"/>
<keyword evidence="2" id="KW-1185">Reference proteome</keyword>
<accession>A0A1M6A2G2</accession>
<proteinExistence type="predicted"/>
<evidence type="ECO:0000313" key="1">
    <source>
        <dbReference type="EMBL" id="SHI30650.1"/>
    </source>
</evidence>
<organism evidence="1 2">
    <name type="scientific">Aquimarina spongiae</name>
    <dbReference type="NCBI Taxonomy" id="570521"/>
    <lineage>
        <taxon>Bacteria</taxon>
        <taxon>Pseudomonadati</taxon>
        <taxon>Bacteroidota</taxon>
        <taxon>Flavobacteriia</taxon>
        <taxon>Flavobacteriales</taxon>
        <taxon>Flavobacteriaceae</taxon>
        <taxon>Aquimarina</taxon>
    </lineage>
</organism>
<protein>
    <submittedName>
        <fullName evidence="1">Uncharacterized protein</fullName>
    </submittedName>
</protein>
<dbReference type="Proteomes" id="UP000184432">
    <property type="component" value="Unassembled WGS sequence"/>
</dbReference>